<proteinExistence type="predicted"/>
<dbReference type="AlphaFoldDB" id="A0A2R7YSH2"/>
<keyword evidence="1" id="KW-0175">Coiled coil</keyword>
<dbReference type="InterPro" id="IPR021441">
    <property type="entry name" value="DUF3090"/>
</dbReference>
<protein>
    <submittedName>
        <fullName evidence="2">DUF3090 domain-containing protein</fullName>
    </submittedName>
</protein>
<name>A0A2R7YSH2_9ACTN</name>
<keyword evidence="3" id="KW-1185">Reference proteome</keyword>
<comment type="caution">
    <text evidence="2">The sequence shown here is derived from an EMBL/GenBank/DDBJ whole genome shotgun (WGS) entry which is preliminary data.</text>
</comment>
<gene>
    <name evidence="2" type="ORF">C7S10_20230</name>
</gene>
<accession>A0A2R7YSH2</accession>
<dbReference type="OrthoDB" id="156387at2"/>
<dbReference type="EMBL" id="PYXZ01000011">
    <property type="protein sequence ID" value="PUA79340.1"/>
    <property type="molecule type" value="Genomic_DNA"/>
</dbReference>
<reference evidence="2 3" key="1">
    <citation type="submission" date="2018-03" db="EMBL/GenBank/DDBJ databases">
        <authorList>
            <person name="Keele B.F."/>
        </authorList>
    </citation>
    <scope>NUCLEOTIDE SEQUENCE [LARGE SCALE GENOMIC DNA]</scope>
    <source>
        <strain evidence="2 3">IB-3</strain>
    </source>
</reference>
<evidence type="ECO:0000313" key="2">
    <source>
        <dbReference type="EMBL" id="PUA79340.1"/>
    </source>
</evidence>
<sequence length="194" mass="21411">MPLIHSFDPPERFVVGTVGPPGARTFFLQARDGARLTSVALEKQQVEALSERVDELLDEVMRASETSALIPAVTPFDLVDNNPLEQPIEEEFRAGTMTLSWDLSLERIVIEVFPFTEAAVVAPDQVDEDLEEPEPEEIFVVKLTAGGARAFVDRARSVVGAGRPDCPFCGNPIDPEGHLCVRANGFRRRDPQQQ</sequence>
<dbReference type="Proteomes" id="UP000244867">
    <property type="component" value="Unassembled WGS sequence"/>
</dbReference>
<dbReference type="RefSeq" id="WP_108346399.1">
    <property type="nucleotide sequence ID" value="NZ_PYXZ01000011.1"/>
</dbReference>
<dbReference type="NCBIfam" id="TIGR03847">
    <property type="entry name" value="conserved hypothetical protein"/>
    <property type="match status" value="1"/>
</dbReference>
<evidence type="ECO:0000256" key="1">
    <source>
        <dbReference type="SAM" id="Coils"/>
    </source>
</evidence>
<dbReference type="Pfam" id="PF11290">
    <property type="entry name" value="DUF3090"/>
    <property type="match status" value="1"/>
</dbReference>
<feature type="coiled-coil region" evidence="1">
    <location>
        <begin position="39"/>
        <end position="66"/>
    </location>
</feature>
<evidence type="ECO:0000313" key="3">
    <source>
        <dbReference type="Proteomes" id="UP000244867"/>
    </source>
</evidence>
<organism evidence="2 3">
    <name type="scientific">Nocardioides currus</name>
    <dbReference type="NCBI Taxonomy" id="2133958"/>
    <lineage>
        <taxon>Bacteria</taxon>
        <taxon>Bacillati</taxon>
        <taxon>Actinomycetota</taxon>
        <taxon>Actinomycetes</taxon>
        <taxon>Propionibacteriales</taxon>
        <taxon>Nocardioidaceae</taxon>
        <taxon>Nocardioides</taxon>
    </lineage>
</organism>